<sequence>MSNKSGNSTEIPVCRAQIRIELESARQTVDRLASVIRIVGDAGATDPNTSHELETTLGAAYAAAYRWLLESRLMAAGVGIASA</sequence>
<dbReference type="RefSeq" id="WP_035535027.1">
    <property type="nucleotide sequence ID" value="NZ_ARYL01000001.1"/>
</dbReference>
<comment type="caution">
    <text evidence="1">The sequence shown here is derived from an EMBL/GenBank/DDBJ whole genome shotgun (WGS) entry which is preliminary data.</text>
</comment>
<dbReference type="PATRIC" id="fig|1280953.3.peg.278"/>
<name>A0A059GDD8_9PROT</name>
<keyword evidence="2" id="KW-1185">Reference proteome</keyword>
<evidence type="ECO:0000313" key="1">
    <source>
        <dbReference type="EMBL" id="KDA04493.1"/>
    </source>
</evidence>
<reference evidence="1 2" key="1">
    <citation type="journal article" date="2014" name="Antonie Van Leeuwenhoek">
        <title>Hyphomonas beringensis sp. nov. and Hyphomonas chukchiensis sp. nov., isolated from surface seawater of the Bering Sea and Chukchi Sea.</title>
        <authorList>
            <person name="Li C."/>
            <person name="Lai Q."/>
            <person name="Li G."/>
            <person name="Dong C."/>
            <person name="Wang J."/>
            <person name="Liao Y."/>
            <person name="Shao Z."/>
        </authorList>
    </citation>
    <scope>NUCLEOTIDE SEQUENCE [LARGE SCALE GENOMIC DNA]</scope>
    <source>
        <strain evidence="1 2">SCH89</strain>
    </source>
</reference>
<organism evidence="1 2">
    <name type="scientific">Hyphomonas oceanitis SCH89</name>
    <dbReference type="NCBI Taxonomy" id="1280953"/>
    <lineage>
        <taxon>Bacteria</taxon>
        <taxon>Pseudomonadati</taxon>
        <taxon>Pseudomonadota</taxon>
        <taxon>Alphaproteobacteria</taxon>
        <taxon>Hyphomonadales</taxon>
        <taxon>Hyphomonadaceae</taxon>
        <taxon>Hyphomonas</taxon>
    </lineage>
</organism>
<proteinExistence type="predicted"/>
<gene>
    <name evidence="1" type="ORF">HOC_01380</name>
</gene>
<evidence type="ECO:0000313" key="2">
    <source>
        <dbReference type="Proteomes" id="UP000024942"/>
    </source>
</evidence>
<dbReference type="EMBL" id="ARYL01000001">
    <property type="protein sequence ID" value="KDA04493.1"/>
    <property type="molecule type" value="Genomic_DNA"/>
</dbReference>
<dbReference type="OrthoDB" id="9847744at2"/>
<dbReference type="AlphaFoldDB" id="A0A059GDD8"/>
<dbReference type="Proteomes" id="UP000024942">
    <property type="component" value="Unassembled WGS sequence"/>
</dbReference>
<protein>
    <submittedName>
        <fullName evidence="1">Uncharacterized protein</fullName>
    </submittedName>
</protein>
<accession>A0A059GDD8</accession>